<sequence length="161" mass="18850">MFLVFACFNDFKLFQMDVKSAFLNGFIDQEVFVEQSPGFENKNLPNYVFKLSKALYGLKQVPRVWYERLSSFLIEMDLKVVDTTLFTQTDLNDLLVVQIYVDDIIFGATNDSLCKDFSHLMQKEFEMSMMGKLQFFLGLQVHQTKEATFISQIKYTKELLK</sequence>
<name>A0ABD3B3F4_9GENT</name>
<gene>
    <name evidence="2" type="ORF">ACH5RR_001030</name>
</gene>
<comment type="caution">
    <text evidence="2">The sequence shown here is derived from an EMBL/GenBank/DDBJ whole genome shotgun (WGS) entry which is preliminary data.</text>
</comment>
<accession>A0ABD3B3F4</accession>
<feature type="domain" description="Reverse transcriptase Ty1/copia-type" evidence="1">
    <location>
        <begin position="3"/>
        <end position="160"/>
    </location>
</feature>
<dbReference type="Pfam" id="PF07727">
    <property type="entry name" value="RVT_2"/>
    <property type="match status" value="1"/>
</dbReference>
<dbReference type="InterPro" id="IPR013103">
    <property type="entry name" value="RVT_2"/>
</dbReference>
<dbReference type="EMBL" id="JBJUIK010000001">
    <property type="protein sequence ID" value="KAL3537664.1"/>
    <property type="molecule type" value="Genomic_DNA"/>
</dbReference>
<protein>
    <recommendedName>
        <fullName evidence="1">Reverse transcriptase Ty1/copia-type domain-containing protein</fullName>
    </recommendedName>
</protein>
<dbReference type="AlphaFoldDB" id="A0ABD3B3F4"/>
<dbReference type="Proteomes" id="UP001630127">
    <property type="component" value="Unassembled WGS sequence"/>
</dbReference>
<organism evidence="2 3">
    <name type="scientific">Cinchona calisaya</name>
    <dbReference type="NCBI Taxonomy" id="153742"/>
    <lineage>
        <taxon>Eukaryota</taxon>
        <taxon>Viridiplantae</taxon>
        <taxon>Streptophyta</taxon>
        <taxon>Embryophyta</taxon>
        <taxon>Tracheophyta</taxon>
        <taxon>Spermatophyta</taxon>
        <taxon>Magnoliopsida</taxon>
        <taxon>eudicotyledons</taxon>
        <taxon>Gunneridae</taxon>
        <taxon>Pentapetalae</taxon>
        <taxon>asterids</taxon>
        <taxon>lamiids</taxon>
        <taxon>Gentianales</taxon>
        <taxon>Rubiaceae</taxon>
        <taxon>Cinchonoideae</taxon>
        <taxon>Cinchoneae</taxon>
        <taxon>Cinchona</taxon>
    </lineage>
</organism>
<dbReference type="InterPro" id="IPR043502">
    <property type="entry name" value="DNA/RNA_pol_sf"/>
</dbReference>
<evidence type="ECO:0000259" key="1">
    <source>
        <dbReference type="Pfam" id="PF07727"/>
    </source>
</evidence>
<reference evidence="2 3" key="1">
    <citation type="submission" date="2024-11" db="EMBL/GenBank/DDBJ databases">
        <title>A near-complete genome assembly of Cinchona calisaya.</title>
        <authorList>
            <person name="Lian D.C."/>
            <person name="Zhao X.W."/>
            <person name="Wei L."/>
        </authorList>
    </citation>
    <scope>NUCLEOTIDE SEQUENCE [LARGE SCALE GENOMIC DNA]</scope>
    <source>
        <tissue evidence="2">Nenye</tissue>
    </source>
</reference>
<evidence type="ECO:0000313" key="3">
    <source>
        <dbReference type="Proteomes" id="UP001630127"/>
    </source>
</evidence>
<proteinExistence type="predicted"/>
<keyword evidence="3" id="KW-1185">Reference proteome</keyword>
<dbReference type="SUPFAM" id="SSF56672">
    <property type="entry name" value="DNA/RNA polymerases"/>
    <property type="match status" value="1"/>
</dbReference>
<evidence type="ECO:0000313" key="2">
    <source>
        <dbReference type="EMBL" id="KAL3537664.1"/>
    </source>
</evidence>